<gene>
    <name evidence="2" type="ORF">FY030_15085</name>
</gene>
<dbReference type="Gene3D" id="2.40.30.10">
    <property type="entry name" value="Translation factors"/>
    <property type="match status" value="1"/>
</dbReference>
<dbReference type="InterPro" id="IPR039261">
    <property type="entry name" value="FNR_nucleotide-bd"/>
</dbReference>
<dbReference type="InterPro" id="IPR017927">
    <property type="entry name" value="FAD-bd_FR_type"/>
</dbReference>
<dbReference type="SUPFAM" id="SSF63380">
    <property type="entry name" value="Riboflavin synthase domain-like"/>
    <property type="match status" value="1"/>
</dbReference>
<sequence length="312" mass="33536">MFSLSSSPREGFTVTTLTTTLREAASRLLHTPALSRVATAAYARTTAVPVERESHRCVPGSVTAVAHVAPWLRRLTLHVPGLLGYAVLGPDEYVGLVMPRPGTELPDLSSITGPNPRPVIGAMPEEVRPDVRWYTVREWRADTCELDVEVVLHPAGDVDEGPGATWVRRAQVGDPLAVQTGSASFPARTGDEVRLVAGDETAYPAIAGILEAARDSGTVLHVFLEVGRDGVLPALAEPERGSLTVLVRGERRPGEALLEAVRAADLPTLDHGWVSGEQELAATLRRHLVGDRGLAKTSVYFCAYWILGRPRG</sequence>
<keyword evidence="3" id="KW-1185">Reference proteome</keyword>
<feature type="domain" description="FAD-binding FR-type" evidence="1">
    <location>
        <begin position="55"/>
        <end position="188"/>
    </location>
</feature>
<dbReference type="InterPro" id="IPR017938">
    <property type="entry name" value="Riboflavin_synthase-like_b-brl"/>
</dbReference>
<protein>
    <submittedName>
        <fullName evidence="2">Siderophore-interacting protein</fullName>
    </submittedName>
</protein>
<accession>A0A5J6V732</accession>
<dbReference type="PANTHER" id="PTHR30157:SF0">
    <property type="entry name" value="NADPH-DEPENDENT FERRIC-CHELATE REDUCTASE"/>
    <property type="match status" value="1"/>
</dbReference>
<dbReference type="CDD" id="cd06193">
    <property type="entry name" value="siderophore_interacting"/>
    <property type="match status" value="1"/>
</dbReference>
<dbReference type="EMBL" id="CP044427">
    <property type="protein sequence ID" value="QFG69850.1"/>
    <property type="molecule type" value="Genomic_DNA"/>
</dbReference>
<evidence type="ECO:0000313" key="3">
    <source>
        <dbReference type="Proteomes" id="UP000326546"/>
    </source>
</evidence>
<dbReference type="Pfam" id="PF08021">
    <property type="entry name" value="FAD_binding_9"/>
    <property type="match status" value="1"/>
</dbReference>
<dbReference type="AlphaFoldDB" id="A0A5J6V732"/>
<dbReference type="GO" id="GO:0016491">
    <property type="term" value="F:oxidoreductase activity"/>
    <property type="evidence" value="ECO:0007669"/>
    <property type="project" value="InterPro"/>
</dbReference>
<name>A0A5J6V732_9MICO</name>
<dbReference type="InterPro" id="IPR007037">
    <property type="entry name" value="SIP_rossman_dom"/>
</dbReference>
<proteinExistence type="predicted"/>
<dbReference type="PROSITE" id="PS51384">
    <property type="entry name" value="FAD_FR"/>
    <property type="match status" value="1"/>
</dbReference>
<evidence type="ECO:0000259" key="1">
    <source>
        <dbReference type="PROSITE" id="PS51384"/>
    </source>
</evidence>
<organism evidence="2 3">
    <name type="scientific">Ornithinimicrobium pratense</name>
    <dbReference type="NCBI Taxonomy" id="2593973"/>
    <lineage>
        <taxon>Bacteria</taxon>
        <taxon>Bacillati</taxon>
        <taxon>Actinomycetota</taxon>
        <taxon>Actinomycetes</taxon>
        <taxon>Micrococcales</taxon>
        <taxon>Ornithinimicrobiaceae</taxon>
        <taxon>Ornithinimicrobium</taxon>
    </lineage>
</organism>
<dbReference type="InterPro" id="IPR013113">
    <property type="entry name" value="SIP_FAD-bd"/>
</dbReference>
<dbReference type="Gene3D" id="3.40.50.80">
    <property type="entry name" value="Nucleotide-binding domain of ferredoxin-NADP reductase (FNR) module"/>
    <property type="match status" value="1"/>
</dbReference>
<dbReference type="InterPro" id="IPR039374">
    <property type="entry name" value="SIP_fam"/>
</dbReference>
<dbReference type="OrthoDB" id="3291337at2"/>
<dbReference type="Proteomes" id="UP000326546">
    <property type="component" value="Chromosome"/>
</dbReference>
<reference evidence="2 3" key="1">
    <citation type="submission" date="2019-09" db="EMBL/GenBank/DDBJ databases">
        <title>Serinicoccus pratensis sp. nov., isolated from meadow soil.</title>
        <authorList>
            <person name="Zhang W."/>
        </authorList>
    </citation>
    <scope>NUCLEOTIDE SEQUENCE [LARGE SCALE GENOMIC DNA]</scope>
    <source>
        <strain evidence="2 3">W204</strain>
    </source>
</reference>
<evidence type="ECO:0000313" key="2">
    <source>
        <dbReference type="EMBL" id="QFG69850.1"/>
    </source>
</evidence>
<dbReference type="KEGG" id="serw:FY030_15085"/>
<dbReference type="Pfam" id="PF04954">
    <property type="entry name" value="SIP"/>
    <property type="match status" value="1"/>
</dbReference>
<dbReference type="PANTHER" id="PTHR30157">
    <property type="entry name" value="FERRIC REDUCTASE, NADPH-DEPENDENT"/>
    <property type="match status" value="1"/>
</dbReference>